<accession>A0A0E9RVU7</accession>
<proteinExistence type="predicted"/>
<dbReference type="EMBL" id="GBXM01075331">
    <property type="protein sequence ID" value="JAH33246.1"/>
    <property type="molecule type" value="Transcribed_RNA"/>
</dbReference>
<sequence>MNAVAHNGSSSKLRQHSCLTTGSESCVSKREALLPTPAPPLTAFESL</sequence>
<dbReference type="AlphaFoldDB" id="A0A0E9RVU7"/>
<reference evidence="1" key="2">
    <citation type="journal article" date="2015" name="Fish Shellfish Immunol.">
        <title>Early steps in the European eel (Anguilla anguilla)-Vibrio vulnificus interaction in the gills: Role of the RtxA13 toxin.</title>
        <authorList>
            <person name="Callol A."/>
            <person name="Pajuelo D."/>
            <person name="Ebbesson L."/>
            <person name="Teles M."/>
            <person name="MacKenzie S."/>
            <person name="Amaro C."/>
        </authorList>
    </citation>
    <scope>NUCLEOTIDE SEQUENCE</scope>
</reference>
<reference evidence="1" key="1">
    <citation type="submission" date="2014-11" db="EMBL/GenBank/DDBJ databases">
        <authorList>
            <person name="Amaro Gonzalez C."/>
        </authorList>
    </citation>
    <scope>NUCLEOTIDE SEQUENCE</scope>
</reference>
<name>A0A0E9RVU7_ANGAN</name>
<protein>
    <submittedName>
        <fullName evidence="1">Uncharacterized protein</fullName>
    </submittedName>
</protein>
<organism evidence="1">
    <name type="scientific">Anguilla anguilla</name>
    <name type="common">European freshwater eel</name>
    <name type="synonym">Muraena anguilla</name>
    <dbReference type="NCBI Taxonomy" id="7936"/>
    <lineage>
        <taxon>Eukaryota</taxon>
        <taxon>Metazoa</taxon>
        <taxon>Chordata</taxon>
        <taxon>Craniata</taxon>
        <taxon>Vertebrata</taxon>
        <taxon>Euteleostomi</taxon>
        <taxon>Actinopterygii</taxon>
        <taxon>Neopterygii</taxon>
        <taxon>Teleostei</taxon>
        <taxon>Anguilliformes</taxon>
        <taxon>Anguillidae</taxon>
        <taxon>Anguilla</taxon>
    </lineage>
</organism>
<evidence type="ECO:0000313" key="1">
    <source>
        <dbReference type="EMBL" id="JAH33246.1"/>
    </source>
</evidence>